<evidence type="ECO:0000313" key="2">
    <source>
        <dbReference type="Proteomes" id="UP001054945"/>
    </source>
</evidence>
<sequence>MNVTRDRSITTNISKSLDFMKPPFLSVQVERDIYFIYSGEPCRSFKPFRIENFTSIMAVAGKLRFVIRFAVSGAFFVCTGEEEKLKAADCDLRNSGIDFSSSTLWGVNASFSPDDARSSNYANDLFFVQSEERVLGFLNKCDGSFTTDANVVLVTAHLGQGCL</sequence>
<evidence type="ECO:0000313" key="1">
    <source>
        <dbReference type="EMBL" id="GIY81472.1"/>
    </source>
</evidence>
<protein>
    <submittedName>
        <fullName evidence="1">Uncharacterized protein</fullName>
    </submittedName>
</protein>
<reference evidence="1 2" key="1">
    <citation type="submission" date="2021-06" db="EMBL/GenBank/DDBJ databases">
        <title>Caerostris extrusa draft genome.</title>
        <authorList>
            <person name="Kono N."/>
            <person name="Arakawa K."/>
        </authorList>
    </citation>
    <scope>NUCLEOTIDE SEQUENCE [LARGE SCALE GENOMIC DNA]</scope>
</reference>
<accession>A0AAV4WFF6</accession>
<name>A0AAV4WFF6_CAEEX</name>
<proteinExistence type="predicted"/>
<organism evidence="1 2">
    <name type="scientific">Caerostris extrusa</name>
    <name type="common">Bark spider</name>
    <name type="synonym">Caerostris bankana</name>
    <dbReference type="NCBI Taxonomy" id="172846"/>
    <lineage>
        <taxon>Eukaryota</taxon>
        <taxon>Metazoa</taxon>
        <taxon>Ecdysozoa</taxon>
        <taxon>Arthropoda</taxon>
        <taxon>Chelicerata</taxon>
        <taxon>Arachnida</taxon>
        <taxon>Araneae</taxon>
        <taxon>Araneomorphae</taxon>
        <taxon>Entelegynae</taxon>
        <taxon>Araneoidea</taxon>
        <taxon>Araneidae</taxon>
        <taxon>Caerostris</taxon>
    </lineage>
</organism>
<dbReference type="AlphaFoldDB" id="A0AAV4WFF6"/>
<dbReference type="Proteomes" id="UP001054945">
    <property type="component" value="Unassembled WGS sequence"/>
</dbReference>
<gene>
    <name evidence="1" type="ORF">CEXT_41331</name>
</gene>
<comment type="caution">
    <text evidence="1">The sequence shown here is derived from an EMBL/GenBank/DDBJ whole genome shotgun (WGS) entry which is preliminary data.</text>
</comment>
<keyword evidence="2" id="KW-1185">Reference proteome</keyword>
<dbReference type="EMBL" id="BPLR01016132">
    <property type="protein sequence ID" value="GIY81472.1"/>
    <property type="molecule type" value="Genomic_DNA"/>
</dbReference>